<dbReference type="STRING" id="8355.A0A1L8GR25"/>
<feature type="signal peptide" evidence="3">
    <location>
        <begin position="1"/>
        <end position="31"/>
    </location>
</feature>
<evidence type="ECO:0000313" key="6">
    <source>
        <dbReference type="Xenbase" id="XB-GENE-6487526"/>
    </source>
</evidence>
<feature type="region of interest" description="Disordered" evidence="1">
    <location>
        <begin position="194"/>
        <end position="218"/>
    </location>
</feature>
<feature type="region of interest" description="Disordered" evidence="1">
    <location>
        <begin position="34"/>
        <end position="71"/>
    </location>
</feature>
<dbReference type="Bgee" id="108712620">
    <property type="expression patterns" value="Expressed in zone of skin and 19 other cell types or tissues"/>
</dbReference>
<reference evidence="4" key="1">
    <citation type="submission" date="2024-06" db="UniProtKB">
        <authorList>
            <consortium name="RefSeq"/>
        </authorList>
    </citation>
    <scope>NUCLEOTIDE SEQUENCE [LARGE SCALE GENOMIC DNA]</scope>
    <source>
        <strain evidence="4">J_2021</strain>
    </source>
</reference>
<feature type="chain" id="PRO_5043702658" evidence="3">
    <location>
        <begin position="32"/>
        <end position="305"/>
    </location>
</feature>
<evidence type="ECO:0000256" key="1">
    <source>
        <dbReference type="SAM" id="MobiDB-lite"/>
    </source>
</evidence>
<keyword evidence="2" id="KW-0472">Membrane</keyword>
<reference evidence="5" key="2">
    <citation type="submission" date="2025-08" db="UniProtKB">
        <authorList>
            <consortium name="RefSeq"/>
        </authorList>
    </citation>
    <scope>IDENTIFICATION</scope>
    <source>
        <strain evidence="5">J_2021</strain>
        <tissue evidence="5">Erythrocytes</tissue>
    </source>
</reference>
<dbReference type="GeneID" id="108712620"/>
<evidence type="ECO:0000313" key="5">
    <source>
        <dbReference type="RefSeq" id="XP_018110405.1"/>
    </source>
</evidence>
<dbReference type="Xenbase" id="XB-GENE-6487526">
    <property type="gene designation" value="c3h5orf15.S"/>
</dbReference>
<keyword evidence="4" id="KW-1185">Reference proteome</keyword>
<feature type="compositionally biased region" description="Polar residues" evidence="1">
    <location>
        <begin position="36"/>
        <end position="71"/>
    </location>
</feature>
<dbReference type="InterPro" id="IPR037645">
    <property type="entry name" value="KCT2"/>
</dbReference>
<evidence type="ECO:0000256" key="2">
    <source>
        <dbReference type="SAM" id="Phobius"/>
    </source>
</evidence>
<gene>
    <name evidence="6" type="primary">c3h5orf15.S</name>
    <name evidence="5" type="synonym">c5orf15.S</name>
</gene>
<organism evidence="4 5">
    <name type="scientific">Xenopus laevis</name>
    <name type="common">African clawed frog</name>
    <dbReference type="NCBI Taxonomy" id="8355"/>
    <lineage>
        <taxon>Eukaryota</taxon>
        <taxon>Metazoa</taxon>
        <taxon>Chordata</taxon>
        <taxon>Craniata</taxon>
        <taxon>Vertebrata</taxon>
        <taxon>Euteleostomi</taxon>
        <taxon>Amphibia</taxon>
        <taxon>Batrachia</taxon>
        <taxon>Anura</taxon>
        <taxon>Pipoidea</taxon>
        <taxon>Pipidae</taxon>
        <taxon>Xenopodinae</taxon>
        <taxon>Xenopus</taxon>
        <taxon>Xenopus</taxon>
    </lineage>
</organism>
<dbReference type="AGR" id="Xenbase:XB-GENE-6487526"/>
<evidence type="ECO:0000256" key="3">
    <source>
        <dbReference type="SAM" id="SignalP"/>
    </source>
</evidence>
<dbReference type="RefSeq" id="XP_018110405.1">
    <property type="nucleotide sequence ID" value="XM_018254916.2"/>
</dbReference>
<dbReference type="PROSITE" id="PS51257">
    <property type="entry name" value="PROKAR_LIPOPROTEIN"/>
    <property type="match status" value="1"/>
</dbReference>
<dbReference type="AlphaFoldDB" id="A0A1L8GR25"/>
<keyword evidence="2 5" id="KW-0812">Transmembrane</keyword>
<dbReference type="Proteomes" id="UP000186698">
    <property type="component" value="Chromosome 3S"/>
</dbReference>
<dbReference type="CTD" id="108712620"/>
<dbReference type="OrthoDB" id="5846619at2759"/>
<name>A0A1L8GR25_XENLA</name>
<dbReference type="OMA" id="RWRESLC"/>
<evidence type="ECO:0000313" key="4">
    <source>
        <dbReference type="Proteomes" id="UP000186698"/>
    </source>
</evidence>
<dbReference type="Pfam" id="PF17818">
    <property type="entry name" value="KCT2"/>
    <property type="match status" value="1"/>
</dbReference>
<keyword evidence="2" id="KW-1133">Transmembrane helix</keyword>
<dbReference type="PaxDb" id="8355-A0A1L8GR25"/>
<dbReference type="PANTHER" id="PTHR16502:SF0">
    <property type="entry name" value="KERATINOCYTE-ASSOCIATED TRANSMEMBRANE PROTEIN 2"/>
    <property type="match status" value="1"/>
</dbReference>
<proteinExistence type="predicted"/>
<sequence>MAALKMLLSFRAFRLLLLLVPLLLVSCPAVAEETPNDTSVLKPTESPSTDHSTSSLRTSNKSDSLSSLATSHQNTDVSLNANVSLVSTEALEINSTLNDTTSDTSLTSANSTAPAATQVTKKTISSVTTSSFLSKLIKITSPTVDKPSEEPDIEDEDLLLDEKSTMVSYVSPTKEPIDGDSSPYDGLDYEVSPLGKGDEDTGVEPFNPNEEDDTENYETGYKDDFTISSGAESNEDSHFFLYLVIIAFLIAFAYIVYHNKRKIFLLLQSRRWRESLCSKNMGYRRLDQNVNEAMPSIKVTDRYVF</sequence>
<protein>
    <submittedName>
        <fullName evidence="5">Keratinocyte-associated transmembrane protein 2</fullName>
    </submittedName>
</protein>
<feature type="transmembrane region" description="Helical" evidence="2">
    <location>
        <begin position="239"/>
        <end position="257"/>
    </location>
</feature>
<dbReference type="PANTHER" id="PTHR16502">
    <property type="entry name" value="KERATINOCYTE-ASSOCIATED TRANSMEMBRANE PROTEIN 2"/>
    <property type="match status" value="1"/>
</dbReference>
<accession>A0A1L8GR25</accession>
<keyword evidence="3" id="KW-0732">Signal</keyword>
<dbReference type="KEGG" id="xla:108712620"/>